<dbReference type="RefSeq" id="WP_330505051.1">
    <property type="nucleotide sequence ID" value="NZ_JAZDUE010000008.1"/>
</dbReference>
<keyword evidence="2" id="KW-1185">Reference proteome</keyword>
<dbReference type="Proteomes" id="UP001335729">
    <property type="component" value="Unassembled WGS sequence"/>
</dbReference>
<protein>
    <submittedName>
        <fullName evidence="1">DUF2255 family protein</fullName>
    </submittedName>
</protein>
<evidence type="ECO:0000313" key="2">
    <source>
        <dbReference type="Proteomes" id="UP001335729"/>
    </source>
</evidence>
<accession>A0ABU7MTJ4</accession>
<proteinExistence type="predicted"/>
<comment type="caution">
    <text evidence="1">The sequence shown here is derived from an EMBL/GenBank/DDBJ whole genome shotgun (WGS) entry which is preliminary data.</text>
</comment>
<dbReference type="Gene3D" id="2.30.110.10">
    <property type="entry name" value="Electron Transport, Fmn-binding Protein, Chain A"/>
    <property type="match status" value="1"/>
</dbReference>
<dbReference type="EMBL" id="JAZDUE010000008">
    <property type="protein sequence ID" value="MEE4023655.1"/>
    <property type="molecule type" value="Genomic_DNA"/>
</dbReference>
<evidence type="ECO:0000313" key="1">
    <source>
        <dbReference type="EMBL" id="MEE4023655.1"/>
    </source>
</evidence>
<dbReference type="SUPFAM" id="SSF50475">
    <property type="entry name" value="FMN-binding split barrel"/>
    <property type="match status" value="1"/>
</dbReference>
<reference evidence="1 2" key="1">
    <citation type="submission" date="2024-01" db="EMBL/GenBank/DDBJ databases">
        <title>Draft genome sequence of Gordonia sp. PKS22-38.</title>
        <authorList>
            <person name="Suphannarot A."/>
            <person name="Mingma R."/>
        </authorList>
    </citation>
    <scope>NUCLEOTIDE SEQUENCE [LARGE SCALE GENOMIC DNA]</scope>
    <source>
        <strain evidence="1 2">PKS22-38</strain>
    </source>
</reference>
<organism evidence="1 2">
    <name type="scientific">Gordonia prachuapensis</name>
    <dbReference type="NCBI Taxonomy" id="3115651"/>
    <lineage>
        <taxon>Bacteria</taxon>
        <taxon>Bacillati</taxon>
        <taxon>Actinomycetota</taxon>
        <taxon>Actinomycetes</taxon>
        <taxon>Mycobacteriales</taxon>
        <taxon>Gordoniaceae</taxon>
        <taxon>Gordonia</taxon>
    </lineage>
</organism>
<name>A0ABU7MTJ4_9ACTN</name>
<gene>
    <name evidence="1" type="ORF">V1Y59_11250</name>
</gene>
<sequence length="123" mass="13792">MVWSPEQLDQLSGAEELHISSHRRDGSLRRWTPIWVVRVDDDLYVRSAYGDQGAWYRYAMAGTARVRSGDLEMDATLERVADDSTNARVAEAYRAKYHDQPGALGPMLADTAAHTTARLTPTK</sequence>
<dbReference type="InterPro" id="IPR016888">
    <property type="entry name" value="UCP028498"/>
</dbReference>
<dbReference type="Pfam" id="PF10012">
    <property type="entry name" value="DUF2255"/>
    <property type="match status" value="1"/>
</dbReference>
<dbReference type="InterPro" id="IPR012349">
    <property type="entry name" value="Split_barrel_FMN-bd"/>
</dbReference>